<sequence>MELDLNSRNASGGTKSNISGASQVNGDGDKITLLVSALEELNPQNALELGAFTFRAVVHGSGHTNEPQYQGRRDRHTQECSSLWRMKERWGFRRRSGCVRCLDRLQGGTRQQAGALRAVGEGKICESAAERERIG</sequence>
<name>A0AAV0V7L2_9STRA</name>
<evidence type="ECO:0000313" key="3">
    <source>
        <dbReference type="Proteomes" id="UP001162029"/>
    </source>
</evidence>
<proteinExistence type="predicted"/>
<protein>
    <submittedName>
        <fullName evidence="2">Uncharacterized protein</fullName>
    </submittedName>
</protein>
<reference evidence="2" key="1">
    <citation type="submission" date="2022-12" db="EMBL/GenBank/DDBJ databases">
        <authorList>
            <person name="Webb A."/>
        </authorList>
    </citation>
    <scope>NUCLEOTIDE SEQUENCE</scope>
    <source>
        <strain evidence="2">Pd1</strain>
    </source>
</reference>
<feature type="region of interest" description="Disordered" evidence="1">
    <location>
        <begin position="1"/>
        <end position="23"/>
    </location>
</feature>
<keyword evidence="3" id="KW-1185">Reference proteome</keyword>
<evidence type="ECO:0000256" key="1">
    <source>
        <dbReference type="SAM" id="MobiDB-lite"/>
    </source>
</evidence>
<evidence type="ECO:0000313" key="2">
    <source>
        <dbReference type="EMBL" id="CAI5743860.1"/>
    </source>
</evidence>
<gene>
    <name evidence="2" type="ORF">PDE001_LOCUS9047</name>
</gene>
<dbReference type="EMBL" id="CANTFM010001943">
    <property type="protein sequence ID" value="CAI5743860.1"/>
    <property type="molecule type" value="Genomic_DNA"/>
</dbReference>
<accession>A0AAV0V7L2</accession>
<dbReference type="Proteomes" id="UP001162029">
    <property type="component" value="Unassembled WGS sequence"/>
</dbReference>
<organism evidence="2 3">
    <name type="scientific">Peronospora destructor</name>
    <dbReference type="NCBI Taxonomy" id="86335"/>
    <lineage>
        <taxon>Eukaryota</taxon>
        <taxon>Sar</taxon>
        <taxon>Stramenopiles</taxon>
        <taxon>Oomycota</taxon>
        <taxon>Peronosporomycetes</taxon>
        <taxon>Peronosporales</taxon>
        <taxon>Peronosporaceae</taxon>
        <taxon>Peronospora</taxon>
    </lineage>
</organism>
<dbReference type="AlphaFoldDB" id="A0AAV0V7L2"/>
<comment type="caution">
    <text evidence="2">The sequence shown here is derived from an EMBL/GenBank/DDBJ whole genome shotgun (WGS) entry which is preliminary data.</text>
</comment>